<evidence type="ECO:0000313" key="1">
    <source>
        <dbReference type="EMBL" id="QQF83314.1"/>
    </source>
</evidence>
<reference evidence="1 2" key="1">
    <citation type="submission" date="2020-12" db="EMBL/GenBank/DDBJ databases">
        <title>ASc-MMNZ-VFA-070.</title>
        <authorList>
            <person name="Schryvers A."/>
            <person name="Mostafa Nazari M."/>
            <person name="Farshchi Andisi V."/>
            <person name="Timsit E."/>
            <person name="Walter Morck D."/>
        </authorList>
    </citation>
    <scope>NUCLEOTIDE SEQUENCE [LARGE SCALE GENOMIC DNA]</scope>
    <source>
        <strain evidence="1 2">ASc-MMNZ-VFA-070</strain>
    </source>
</reference>
<dbReference type="AlphaFoldDB" id="A0A9Q7E680"/>
<accession>A0A9Q7E680</accession>
<organism evidence="1 2">
    <name type="scientific">Histophilus somni</name>
    <name type="common">Haemophilus somnus</name>
    <dbReference type="NCBI Taxonomy" id="731"/>
    <lineage>
        <taxon>Bacteria</taxon>
        <taxon>Pseudomonadati</taxon>
        <taxon>Pseudomonadota</taxon>
        <taxon>Gammaproteobacteria</taxon>
        <taxon>Pasteurellales</taxon>
        <taxon>Pasteurellaceae</taxon>
        <taxon>Histophilus</taxon>
    </lineage>
</organism>
<proteinExistence type="predicted"/>
<protein>
    <submittedName>
        <fullName evidence="1">Heme transporter CcmA</fullName>
    </submittedName>
</protein>
<name>A0A9Q7E680_HISSO</name>
<sequence>MLIPNGNNPNAKPNKANISFLEAHTKANQNINNLKFFYRMNNEKENAKWEKVKDALKKVYPNSLIREFNTVREVNK</sequence>
<dbReference type="OrthoDB" id="2664633at2"/>
<dbReference type="EMBL" id="CP066558">
    <property type="protein sequence ID" value="QQF83314.1"/>
    <property type="molecule type" value="Genomic_DNA"/>
</dbReference>
<evidence type="ECO:0000313" key="2">
    <source>
        <dbReference type="Proteomes" id="UP000595373"/>
    </source>
</evidence>
<keyword evidence="2" id="KW-1185">Reference proteome</keyword>
<gene>
    <name evidence="1" type="ORF">JFL49_02305</name>
</gene>
<dbReference type="Proteomes" id="UP000595373">
    <property type="component" value="Chromosome"/>
</dbReference>